<keyword evidence="8" id="KW-0408">Iron</keyword>
<keyword evidence="5" id="KW-0410">Iron transport</keyword>
<dbReference type="GO" id="GO:0015891">
    <property type="term" value="P:siderophore transport"/>
    <property type="evidence" value="ECO:0007669"/>
    <property type="project" value="InterPro"/>
</dbReference>
<evidence type="ECO:0000256" key="12">
    <source>
        <dbReference type="ARBA" id="ARBA00023170"/>
    </source>
</evidence>
<evidence type="ECO:0000256" key="7">
    <source>
        <dbReference type="ARBA" id="ARBA00022729"/>
    </source>
</evidence>
<comment type="subcellular location">
    <subcellularLocation>
        <location evidence="1 14">Cell outer membrane</location>
        <topology evidence="1 14">Multi-pass membrane protein</topology>
    </subcellularLocation>
</comment>
<evidence type="ECO:0000256" key="2">
    <source>
        <dbReference type="ARBA" id="ARBA00009810"/>
    </source>
</evidence>
<dbReference type="PANTHER" id="PTHR32552">
    <property type="entry name" value="FERRICHROME IRON RECEPTOR-RELATED"/>
    <property type="match status" value="1"/>
</dbReference>
<evidence type="ECO:0000256" key="9">
    <source>
        <dbReference type="ARBA" id="ARBA00023065"/>
    </source>
</evidence>
<feature type="short sequence motif" description="TonB C-terminal box" evidence="15">
    <location>
        <begin position="694"/>
        <end position="711"/>
    </location>
</feature>
<comment type="similarity">
    <text evidence="2 14 16">Belongs to the TonB-dependent receptor family.</text>
</comment>
<dbReference type="InterPro" id="IPR000531">
    <property type="entry name" value="Beta-barrel_TonB"/>
</dbReference>
<dbReference type="InterPro" id="IPR012910">
    <property type="entry name" value="Plug_dom"/>
</dbReference>
<evidence type="ECO:0000256" key="10">
    <source>
        <dbReference type="ARBA" id="ARBA00023077"/>
    </source>
</evidence>
<feature type="domain" description="TonB-dependent receptor-like beta-barrel" evidence="17">
    <location>
        <begin position="237"/>
        <end position="678"/>
    </location>
</feature>
<accession>A0A7X0B2L2</accession>
<evidence type="ECO:0000313" key="19">
    <source>
        <dbReference type="EMBL" id="MBB6254588.1"/>
    </source>
</evidence>
<evidence type="ECO:0000256" key="1">
    <source>
        <dbReference type="ARBA" id="ARBA00004571"/>
    </source>
</evidence>
<gene>
    <name evidence="19" type="ORF">FHS74_005178</name>
</gene>
<evidence type="ECO:0000256" key="3">
    <source>
        <dbReference type="ARBA" id="ARBA00022448"/>
    </source>
</evidence>
<dbReference type="Gene3D" id="2.170.130.10">
    <property type="entry name" value="TonB-dependent receptor, plug domain"/>
    <property type="match status" value="1"/>
</dbReference>
<evidence type="ECO:0000256" key="8">
    <source>
        <dbReference type="ARBA" id="ARBA00023004"/>
    </source>
</evidence>
<keyword evidence="11 14" id="KW-0472">Membrane</keyword>
<evidence type="ECO:0000256" key="13">
    <source>
        <dbReference type="ARBA" id="ARBA00023237"/>
    </source>
</evidence>
<evidence type="ECO:0000259" key="17">
    <source>
        <dbReference type="Pfam" id="PF00593"/>
    </source>
</evidence>
<keyword evidence="20" id="KW-1185">Reference proteome</keyword>
<keyword evidence="4 14" id="KW-1134">Transmembrane beta strand</keyword>
<keyword evidence="6 14" id="KW-0812">Transmembrane</keyword>
<evidence type="ECO:0000313" key="20">
    <source>
        <dbReference type="Proteomes" id="UP000539175"/>
    </source>
</evidence>
<dbReference type="PROSITE" id="PS01156">
    <property type="entry name" value="TONB_DEPENDENT_REC_2"/>
    <property type="match status" value="1"/>
</dbReference>
<dbReference type="InterPro" id="IPR010105">
    <property type="entry name" value="TonB_sidphr_rcpt"/>
</dbReference>
<dbReference type="EMBL" id="JACIIZ010000018">
    <property type="protein sequence ID" value="MBB6254588.1"/>
    <property type="molecule type" value="Genomic_DNA"/>
</dbReference>
<dbReference type="Gene3D" id="2.40.170.20">
    <property type="entry name" value="TonB-dependent receptor, beta-barrel domain"/>
    <property type="match status" value="1"/>
</dbReference>
<keyword evidence="9" id="KW-0406">Ion transport</keyword>
<evidence type="ECO:0000259" key="18">
    <source>
        <dbReference type="Pfam" id="PF07715"/>
    </source>
</evidence>
<evidence type="ECO:0000256" key="16">
    <source>
        <dbReference type="RuleBase" id="RU003357"/>
    </source>
</evidence>
<dbReference type="NCBIfam" id="TIGR01783">
    <property type="entry name" value="TonB-siderophor"/>
    <property type="match status" value="1"/>
</dbReference>
<dbReference type="SUPFAM" id="SSF56935">
    <property type="entry name" value="Porins"/>
    <property type="match status" value="1"/>
</dbReference>
<dbReference type="InterPro" id="IPR039426">
    <property type="entry name" value="TonB-dep_rcpt-like"/>
</dbReference>
<evidence type="ECO:0000256" key="11">
    <source>
        <dbReference type="ARBA" id="ARBA00023136"/>
    </source>
</evidence>
<keyword evidence="7" id="KW-0732">Signal</keyword>
<reference evidence="19 20" key="1">
    <citation type="submission" date="2020-08" db="EMBL/GenBank/DDBJ databases">
        <title>Genomic Encyclopedia of Type Strains, Phase IV (KMG-IV): sequencing the most valuable type-strain genomes for metagenomic binning, comparative biology and taxonomic classification.</title>
        <authorList>
            <person name="Goeker M."/>
        </authorList>
    </citation>
    <scope>NUCLEOTIDE SEQUENCE [LARGE SCALE GENOMIC DNA]</scope>
    <source>
        <strain evidence="19 20">DSM 22198</strain>
    </source>
</reference>
<dbReference type="GO" id="GO:0015344">
    <property type="term" value="F:siderophore uptake transmembrane transporter activity"/>
    <property type="evidence" value="ECO:0007669"/>
    <property type="project" value="TreeGrafter"/>
</dbReference>
<name>A0A7X0B2L2_9PROT</name>
<feature type="domain" description="TonB-dependent receptor plug" evidence="18">
    <location>
        <begin position="51"/>
        <end position="152"/>
    </location>
</feature>
<evidence type="ECO:0000256" key="4">
    <source>
        <dbReference type="ARBA" id="ARBA00022452"/>
    </source>
</evidence>
<protein>
    <submittedName>
        <fullName evidence="19">Iron complex outermembrane receptor protein</fullName>
    </submittedName>
</protein>
<evidence type="ECO:0000256" key="15">
    <source>
        <dbReference type="PROSITE-ProRule" id="PRU10144"/>
    </source>
</evidence>
<dbReference type="CDD" id="cd01347">
    <property type="entry name" value="ligand_gated_channel"/>
    <property type="match status" value="1"/>
</dbReference>
<keyword evidence="12 19" id="KW-0675">Receptor</keyword>
<dbReference type="InterPro" id="IPR010917">
    <property type="entry name" value="TonB_rcpt_CS"/>
</dbReference>
<dbReference type="InterPro" id="IPR037066">
    <property type="entry name" value="Plug_dom_sf"/>
</dbReference>
<dbReference type="Pfam" id="PF00593">
    <property type="entry name" value="TonB_dep_Rec_b-barrel"/>
    <property type="match status" value="1"/>
</dbReference>
<evidence type="ECO:0000256" key="5">
    <source>
        <dbReference type="ARBA" id="ARBA00022496"/>
    </source>
</evidence>
<dbReference type="RefSeq" id="WP_211106555.1">
    <property type="nucleotide sequence ID" value="NZ_JACIIZ010000018.1"/>
</dbReference>
<keyword evidence="3 14" id="KW-0813">Transport</keyword>
<sequence>MLALAMGLGGPARAQQAADDLQPVDVITVTAAKTRSLEQFTPTASRLGLSARETPATLDTIDSDEMIGRGFATVEQAADSLPGVTSGGSPGDSSSFSMRGFTGDQITVLHNGLYLGPSNMTNRPQNTFNLESVEILKGPASVLYGQGAIGGVVNIVNKGPSFGTPEVNALATFGSFGTTNIGVGGTTHFGDKVAVRLDVSRTGTDGYVHDAGADSTNATFSLVWRPTETVEIQVMVDYLQDNPSTYFGTPLVPTSFATKPLSGVISSTNGLTLDERMRYVNYNVTDASIHSEQTWPQILVKWSPNENLTVENVTYYFHADRHWIDAETYQFNTATKLIDRDRFFVIHKQDLVGDQGSVAYKGDLFTLPNKVVVGFDYNHLDFNRIRGFPDGDSVDPFAPSPGVFGALTGKQSPTKWDDASVFFEDAIDVTPALKLVTGGRYDVLDLDRKNYNFDGSYSAATSFTRTYRSGTWRVGAVYNVTDTITPYVSFTTGQDPVGSNIFLVNAGENFGLSSSHQVEVGVKANTPDHRADATLAVYDILRQNILTQTALDVLTNIGSQRSKGVEVSGNLRVTDHWTVSANAAYTDSRYGYFIDTNTGLNDSGNQPPDIPRWTGNLWTSVSDIGGLPLEVGGGVRYVGARYANAANTVRLDSYYLVDLYASYRLSAGLMLTGRINNLFDKAYAQWADIYYPSEVMLGAPRSAEVGIVAKF</sequence>
<keyword evidence="13 14" id="KW-0998">Cell outer membrane</keyword>
<proteinExistence type="inferred from homology"/>
<keyword evidence="10 16" id="KW-0798">TonB box</keyword>
<dbReference type="GO" id="GO:0038023">
    <property type="term" value="F:signaling receptor activity"/>
    <property type="evidence" value="ECO:0007669"/>
    <property type="project" value="InterPro"/>
</dbReference>
<dbReference type="PROSITE" id="PS52016">
    <property type="entry name" value="TONB_DEPENDENT_REC_3"/>
    <property type="match status" value="1"/>
</dbReference>
<comment type="caution">
    <text evidence="19">The sequence shown here is derived from an EMBL/GenBank/DDBJ whole genome shotgun (WGS) entry which is preliminary data.</text>
</comment>
<evidence type="ECO:0000256" key="6">
    <source>
        <dbReference type="ARBA" id="ARBA00022692"/>
    </source>
</evidence>
<dbReference type="GO" id="GO:0009279">
    <property type="term" value="C:cell outer membrane"/>
    <property type="evidence" value="ECO:0007669"/>
    <property type="project" value="UniProtKB-SubCell"/>
</dbReference>
<dbReference type="AlphaFoldDB" id="A0A7X0B2L2"/>
<dbReference type="Pfam" id="PF07715">
    <property type="entry name" value="Plug"/>
    <property type="match status" value="1"/>
</dbReference>
<organism evidence="19 20">
    <name type="scientific">Nitrospirillum iridis</name>
    <dbReference type="NCBI Taxonomy" id="765888"/>
    <lineage>
        <taxon>Bacteria</taxon>
        <taxon>Pseudomonadati</taxon>
        <taxon>Pseudomonadota</taxon>
        <taxon>Alphaproteobacteria</taxon>
        <taxon>Rhodospirillales</taxon>
        <taxon>Azospirillaceae</taxon>
        <taxon>Nitrospirillum</taxon>
    </lineage>
</organism>
<dbReference type="Proteomes" id="UP000539175">
    <property type="component" value="Unassembled WGS sequence"/>
</dbReference>
<evidence type="ECO:0000256" key="14">
    <source>
        <dbReference type="PROSITE-ProRule" id="PRU01360"/>
    </source>
</evidence>
<dbReference type="InterPro" id="IPR036942">
    <property type="entry name" value="Beta-barrel_TonB_sf"/>
</dbReference>
<dbReference type="PANTHER" id="PTHR32552:SF84">
    <property type="entry name" value="TONB-DEPENDENT RECEPTOR-RELATED"/>
    <property type="match status" value="1"/>
</dbReference>